<name>A0AAD6XWX9_9AGAR</name>
<comment type="caution">
    <text evidence="2">The sequence shown here is derived from an EMBL/GenBank/DDBJ whole genome shotgun (WGS) entry which is preliminary data.</text>
</comment>
<gene>
    <name evidence="2" type="ORF">GGX14DRAFT_579518</name>
</gene>
<evidence type="ECO:0000256" key="1">
    <source>
        <dbReference type="SAM" id="MobiDB-lite"/>
    </source>
</evidence>
<proteinExistence type="predicted"/>
<reference evidence="2" key="1">
    <citation type="submission" date="2023-03" db="EMBL/GenBank/DDBJ databases">
        <title>Massive genome expansion in bonnet fungi (Mycena s.s.) driven by repeated elements and novel gene families across ecological guilds.</title>
        <authorList>
            <consortium name="Lawrence Berkeley National Laboratory"/>
            <person name="Harder C.B."/>
            <person name="Miyauchi S."/>
            <person name="Viragh M."/>
            <person name="Kuo A."/>
            <person name="Thoen E."/>
            <person name="Andreopoulos B."/>
            <person name="Lu D."/>
            <person name="Skrede I."/>
            <person name="Drula E."/>
            <person name="Henrissat B."/>
            <person name="Morin E."/>
            <person name="Kohler A."/>
            <person name="Barry K."/>
            <person name="LaButti K."/>
            <person name="Morin E."/>
            <person name="Salamov A."/>
            <person name="Lipzen A."/>
            <person name="Mereny Z."/>
            <person name="Hegedus B."/>
            <person name="Baldrian P."/>
            <person name="Stursova M."/>
            <person name="Weitz H."/>
            <person name="Taylor A."/>
            <person name="Grigoriev I.V."/>
            <person name="Nagy L.G."/>
            <person name="Martin F."/>
            <person name="Kauserud H."/>
        </authorList>
    </citation>
    <scope>NUCLEOTIDE SEQUENCE</scope>
    <source>
        <strain evidence="2">9144</strain>
    </source>
</reference>
<dbReference type="AlphaFoldDB" id="A0AAD6XWX9"/>
<accession>A0AAD6XWX9</accession>
<evidence type="ECO:0000313" key="3">
    <source>
        <dbReference type="Proteomes" id="UP001219525"/>
    </source>
</evidence>
<dbReference type="Proteomes" id="UP001219525">
    <property type="component" value="Unassembled WGS sequence"/>
</dbReference>
<dbReference type="EMBL" id="JARJCW010000142">
    <property type="protein sequence ID" value="KAJ7190826.1"/>
    <property type="molecule type" value="Genomic_DNA"/>
</dbReference>
<keyword evidence="3" id="KW-1185">Reference proteome</keyword>
<feature type="region of interest" description="Disordered" evidence="1">
    <location>
        <begin position="177"/>
        <end position="215"/>
    </location>
</feature>
<evidence type="ECO:0000313" key="2">
    <source>
        <dbReference type="EMBL" id="KAJ7190826.1"/>
    </source>
</evidence>
<sequence length="215" mass="23526">MASEDAHFDLKQVGALFNNTIAVIRDETPTIEELEPQAIEWLKGARYKIMRELESKYYELARSRGRPLSHPDWLHPANKLDLTTDAVPVVISSYSQAMIENILALLRACGFQHCTGRVSLFSSLTFFIRFPMQVSAAAPEKDHAGGAPRILHVEDEFTTRANGEPFSGTDFGRLIMDARGGGGEGSAPCDTPGTTPVVEEEDGASTNTEGERADD</sequence>
<protein>
    <submittedName>
        <fullName evidence="2">Uncharacterized protein</fullName>
    </submittedName>
</protein>
<organism evidence="2 3">
    <name type="scientific">Mycena pura</name>
    <dbReference type="NCBI Taxonomy" id="153505"/>
    <lineage>
        <taxon>Eukaryota</taxon>
        <taxon>Fungi</taxon>
        <taxon>Dikarya</taxon>
        <taxon>Basidiomycota</taxon>
        <taxon>Agaricomycotina</taxon>
        <taxon>Agaricomycetes</taxon>
        <taxon>Agaricomycetidae</taxon>
        <taxon>Agaricales</taxon>
        <taxon>Marasmiineae</taxon>
        <taxon>Mycenaceae</taxon>
        <taxon>Mycena</taxon>
    </lineage>
</organism>